<name>A0A1M6CWL7_9BACT</name>
<dbReference type="Proteomes" id="UP000184050">
    <property type="component" value="Unassembled WGS sequence"/>
</dbReference>
<feature type="region of interest" description="Disordered" evidence="1">
    <location>
        <begin position="1"/>
        <end position="22"/>
    </location>
</feature>
<evidence type="ECO:0000313" key="2">
    <source>
        <dbReference type="EMBL" id="SHI65241.1"/>
    </source>
</evidence>
<evidence type="ECO:0000313" key="3">
    <source>
        <dbReference type="Proteomes" id="UP000184050"/>
    </source>
</evidence>
<gene>
    <name evidence="2" type="ORF">SAMN05444280_104115</name>
</gene>
<reference evidence="2 3" key="1">
    <citation type="submission" date="2016-11" db="EMBL/GenBank/DDBJ databases">
        <authorList>
            <person name="Jaros S."/>
            <person name="Januszkiewicz K."/>
            <person name="Wedrychowicz H."/>
        </authorList>
    </citation>
    <scope>NUCLEOTIDE SEQUENCE [LARGE SCALE GENOMIC DNA]</scope>
    <source>
        <strain evidence="2 3">DSM 27063</strain>
    </source>
</reference>
<dbReference type="RefSeq" id="WP_073165864.1">
    <property type="nucleotide sequence ID" value="NZ_FQZE01000004.1"/>
</dbReference>
<dbReference type="STRING" id="1168035.SAMN05444280_104115"/>
<accession>A0A1M6CWL7</accession>
<protein>
    <submittedName>
        <fullName evidence="2">Uncharacterized protein</fullName>
    </submittedName>
</protein>
<keyword evidence="3" id="KW-1185">Reference proteome</keyword>
<organism evidence="2 3">
    <name type="scientific">Tangfeifania diversioriginum</name>
    <dbReference type="NCBI Taxonomy" id="1168035"/>
    <lineage>
        <taxon>Bacteria</taxon>
        <taxon>Pseudomonadati</taxon>
        <taxon>Bacteroidota</taxon>
        <taxon>Bacteroidia</taxon>
        <taxon>Marinilabiliales</taxon>
        <taxon>Prolixibacteraceae</taxon>
        <taxon>Tangfeifania</taxon>
    </lineage>
</organism>
<evidence type="ECO:0000256" key="1">
    <source>
        <dbReference type="SAM" id="MobiDB-lite"/>
    </source>
</evidence>
<dbReference type="EMBL" id="FQZE01000004">
    <property type="protein sequence ID" value="SHI65241.1"/>
    <property type="molecule type" value="Genomic_DNA"/>
</dbReference>
<proteinExistence type="predicted"/>
<dbReference type="OrthoDB" id="1125139at2"/>
<dbReference type="AlphaFoldDB" id="A0A1M6CWL7"/>
<sequence length="144" mass="16711">MGKSRRGLFSGTAKGDDSSSPNKIELQDCQFGGEKCKEHLSVINENYLKFQEYRHRKDYKESIAALKDALDKTIELKEYPCLKCAALFQNTIIESLENVHDELQDMSTGIFSKKRYESSRREARDVLDEFQKELSTDTFKDRKK</sequence>